<feature type="compositionally biased region" description="Polar residues" evidence="10">
    <location>
        <begin position="293"/>
        <end position="314"/>
    </location>
</feature>
<feature type="compositionally biased region" description="Polar residues" evidence="10">
    <location>
        <begin position="354"/>
        <end position="365"/>
    </location>
</feature>
<evidence type="ECO:0000256" key="2">
    <source>
        <dbReference type="ARBA" id="ARBA00004496"/>
    </source>
</evidence>
<dbReference type="GO" id="GO:0008360">
    <property type="term" value="P:regulation of cell shape"/>
    <property type="evidence" value="ECO:0007669"/>
    <property type="project" value="InterPro"/>
</dbReference>
<dbReference type="Ensembl" id="ENSNMLT00000012057.1">
    <property type="protein sequence ID" value="ENSNMLP00000010659.1"/>
    <property type="gene ID" value="ENSNMLG00000007334.1"/>
</dbReference>
<reference evidence="11" key="1">
    <citation type="submission" date="2025-08" db="UniProtKB">
        <authorList>
            <consortium name="Ensembl"/>
        </authorList>
    </citation>
    <scope>IDENTIFICATION</scope>
</reference>
<dbReference type="InterPro" id="IPR004965">
    <property type="entry name" value="Paralemmin"/>
</dbReference>
<dbReference type="PANTHER" id="PTHR46881">
    <property type="entry name" value="PALMDELPHIN"/>
    <property type="match status" value="1"/>
</dbReference>
<feature type="region of interest" description="Disordered" evidence="10">
    <location>
        <begin position="284"/>
        <end position="365"/>
    </location>
</feature>
<evidence type="ECO:0000256" key="9">
    <source>
        <dbReference type="ARBA" id="ARBA00040857"/>
    </source>
</evidence>
<evidence type="ECO:0000256" key="3">
    <source>
        <dbReference type="ARBA" id="ARBA00004552"/>
    </source>
</evidence>
<evidence type="ECO:0000256" key="1">
    <source>
        <dbReference type="ARBA" id="ARBA00004279"/>
    </source>
</evidence>
<evidence type="ECO:0000313" key="11">
    <source>
        <dbReference type="Ensembl" id="ENSNMLP00000010659.1"/>
    </source>
</evidence>
<feature type="compositionally biased region" description="Low complexity" evidence="10">
    <location>
        <begin position="322"/>
        <end position="335"/>
    </location>
</feature>
<dbReference type="Proteomes" id="UP000694523">
    <property type="component" value="Unplaced"/>
</dbReference>
<dbReference type="GO" id="GO:0005737">
    <property type="term" value="C:cytoplasm"/>
    <property type="evidence" value="ECO:0007669"/>
    <property type="project" value="UniProtKB-SubCell"/>
</dbReference>
<accession>A0A8C6SRN4</accession>
<protein>
    <recommendedName>
        <fullName evidence="9">Palmdelphin</fullName>
    </recommendedName>
</protein>
<sequence>MEESELMKERLQAITERHHIQEVIRHKKQELDQEKVQLKHLKKKSLREQWLQDSSYHPPGSTASEQQTRALLLSIYRIEKEIEALEREESIVSKNESFILERLKAVEKSPEDIIKEVNDSFVSDSPHVAMETPNFPQSFSPTTNELLEPEAALRKTLFAMEINVNRNRRTGQSTVLSTSSICPDDLEERPGLKVYDDGRKCVYALHSLEGSDDQSSVSELSASEVEQLLKSATAHRQMTQNQNGMRQRSYGRDLSHLLHPPPHGSAYSGRLSPSSLEEEEVCWRTPGNRRNGRQVQRVTSFKLPPNNNRYTSQQLRRHQSFHSNGNGYNSYHNSHANYANHAGNRGTRCPSPHRPSSYTPASDIP</sequence>
<dbReference type="AlphaFoldDB" id="A0A8C6SRN4"/>
<dbReference type="GO" id="GO:0016020">
    <property type="term" value="C:membrane"/>
    <property type="evidence" value="ECO:0007669"/>
    <property type="project" value="InterPro"/>
</dbReference>
<name>A0A8C6SRN4_9GOBI</name>
<evidence type="ECO:0000256" key="4">
    <source>
        <dbReference type="ARBA" id="ARBA00005756"/>
    </source>
</evidence>
<keyword evidence="8" id="KW-0966">Cell projection</keyword>
<dbReference type="GO" id="GO:0043197">
    <property type="term" value="C:dendritic spine"/>
    <property type="evidence" value="ECO:0007669"/>
    <property type="project" value="UniProtKB-SubCell"/>
</dbReference>
<evidence type="ECO:0000313" key="12">
    <source>
        <dbReference type="Proteomes" id="UP000694523"/>
    </source>
</evidence>
<evidence type="ECO:0000256" key="10">
    <source>
        <dbReference type="SAM" id="MobiDB-lite"/>
    </source>
</evidence>
<keyword evidence="12" id="KW-1185">Reference proteome</keyword>
<keyword evidence="7" id="KW-0175">Coiled coil</keyword>
<evidence type="ECO:0000256" key="6">
    <source>
        <dbReference type="ARBA" id="ARBA00023018"/>
    </source>
</evidence>
<comment type="similarity">
    <text evidence="4">Belongs to the paralemmin family.</text>
</comment>
<evidence type="ECO:0000256" key="8">
    <source>
        <dbReference type="ARBA" id="ARBA00023273"/>
    </source>
</evidence>
<feature type="region of interest" description="Disordered" evidence="10">
    <location>
        <begin position="253"/>
        <end position="272"/>
    </location>
</feature>
<keyword evidence="5" id="KW-0963">Cytoplasm</keyword>
<proteinExistence type="inferred from homology"/>
<organism evidence="11 12">
    <name type="scientific">Neogobius melanostomus</name>
    <name type="common">round goby</name>
    <dbReference type="NCBI Taxonomy" id="47308"/>
    <lineage>
        <taxon>Eukaryota</taxon>
        <taxon>Metazoa</taxon>
        <taxon>Chordata</taxon>
        <taxon>Craniata</taxon>
        <taxon>Vertebrata</taxon>
        <taxon>Euteleostomi</taxon>
        <taxon>Actinopterygii</taxon>
        <taxon>Neopterygii</taxon>
        <taxon>Teleostei</taxon>
        <taxon>Neoteleostei</taxon>
        <taxon>Acanthomorphata</taxon>
        <taxon>Gobiaria</taxon>
        <taxon>Gobiiformes</taxon>
        <taxon>Gobioidei</taxon>
        <taxon>Gobiidae</taxon>
        <taxon>Benthophilinae</taxon>
        <taxon>Neogobiini</taxon>
        <taxon>Neogobius</taxon>
    </lineage>
</organism>
<reference evidence="11" key="2">
    <citation type="submission" date="2025-09" db="UniProtKB">
        <authorList>
            <consortium name="Ensembl"/>
        </authorList>
    </citation>
    <scope>IDENTIFICATION</scope>
</reference>
<comment type="subcellular location">
    <subcellularLocation>
        <location evidence="1">Cell projection</location>
        <location evidence="1">Dendrite</location>
    </subcellularLocation>
    <subcellularLocation>
        <location evidence="3">Cell projection</location>
        <location evidence="3">Dendritic spine</location>
    </subcellularLocation>
    <subcellularLocation>
        <location evidence="2">Cytoplasm</location>
    </subcellularLocation>
</comment>
<evidence type="ECO:0000256" key="5">
    <source>
        <dbReference type="ARBA" id="ARBA00022490"/>
    </source>
</evidence>
<evidence type="ECO:0000256" key="7">
    <source>
        <dbReference type="ARBA" id="ARBA00023054"/>
    </source>
</evidence>
<dbReference type="Pfam" id="PF03285">
    <property type="entry name" value="Paralemmin"/>
    <property type="match status" value="1"/>
</dbReference>
<dbReference type="PANTHER" id="PTHR46881:SF1">
    <property type="entry name" value="PALMDELPHIN"/>
    <property type="match status" value="1"/>
</dbReference>
<keyword evidence="6" id="KW-0770">Synapse</keyword>